<proteinExistence type="predicted"/>
<dbReference type="Gene3D" id="2.30.130.10">
    <property type="entry name" value="PUA domain"/>
    <property type="match status" value="1"/>
</dbReference>
<name>A0A8S0PQW4_OLEEU</name>
<dbReference type="GO" id="GO:0000495">
    <property type="term" value="P:box H/ACA sno(s)RNA 3'-end processing"/>
    <property type="evidence" value="ECO:0007669"/>
    <property type="project" value="TreeGrafter"/>
</dbReference>
<dbReference type="OrthoDB" id="10250002at2759"/>
<dbReference type="CDD" id="cd21148">
    <property type="entry name" value="PUA_Cbf5"/>
    <property type="match status" value="1"/>
</dbReference>
<evidence type="ECO:0000259" key="2">
    <source>
        <dbReference type="Pfam" id="PF01472"/>
    </source>
</evidence>
<evidence type="ECO:0000313" key="4">
    <source>
        <dbReference type="Proteomes" id="UP000594638"/>
    </source>
</evidence>
<dbReference type="GO" id="GO:0009982">
    <property type="term" value="F:pseudouridine synthase activity"/>
    <property type="evidence" value="ECO:0007669"/>
    <property type="project" value="TreeGrafter"/>
</dbReference>
<dbReference type="InterPro" id="IPR015947">
    <property type="entry name" value="PUA-like_sf"/>
</dbReference>
<keyword evidence="4" id="KW-1185">Reference proteome</keyword>
<accession>A0A8S0PQW4</accession>
<evidence type="ECO:0000313" key="3">
    <source>
        <dbReference type="EMBL" id="CAA2954615.1"/>
    </source>
</evidence>
<dbReference type="PROSITE" id="PS50890">
    <property type="entry name" value="PUA"/>
    <property type="match status" value="1"/>
</dbReference>
<dbReference type="GO" id="GO:0031120">
    <property type="term" value="P:snRNA pseudouridine synthesis"/>
    <property type="evidence" value="ECO:0007669"/>
    <property type="project" value="TreeGrafter"/>
</dbReference>
<comment type="caution">
    <text evidence="3">The sequence shown here is derived from an EMBL/GenBank/DDBJ whole genome shotgun (WGS) entry which is preliminary data.</text>
</comment>
<gene>
    <name evidence="3" type="ORF">OLEA9_A109560</name>
</gene>
<dbReference type="InterPro" id="IPR002478">
    <property type="entry name" value="PUA"/>
</dbReference>
<reference evidence="3 4" key="1">
    <citation type="submission" date="2019-12" db="EMBL/GenBank/DDBJ databases">
        <authorList>
            <person name="Alioto T."/>
            <person name="Alioto T."/>
            <person name="Gomez Garrido J."/>
        </authorList>
    </citation>
    <scope>NUCLEOTIDE SEQUENCE [LARGE SCALE GENOMIC DNA]</scope>
</reference>
<feature type="compositionally biased region" description="Basic and acidic residues" evidence="1">
    <location>
        <begin position="1"/>
        <end position="15"/>
    </location>
</feature>
<feature type="domain" description="PUA" evidence="2">
    <location>
        <begin position="42"/>
        <end position="96"/>
    </location>
</feature>
<dbReference type="EMBL" id="CACTIH010000119">
    <property type="protein sequence ID" value="CAA2954615.1"/>
    <property type="molecule type" value="Genomic_DNA"/>
</dbReference>
<dbReference type="GO" id="GO:0003723">
    <property type="term" value="F:RNA binding"/>
    <property type="evidence" value="ECO:0007669"/>
    <property type="project" value="InterPro"/>
</dbReference>
<dbReference type="SUPFAM" id="SSF88697">
    <property type="entry name" value="PUA domain-like"/>
    <property type="match status" value="1"/>
</dbReference>
<dbReference type="GO" id="GO:1990481">
    <property type="term" value="P:mRNA pseudouridine synthesis"/>
    <property type="evidence" value="ECO:0007669"/>
    <property type="project" value="TreeGrafter"/>
</dbReference>
<dbReference type="InterPro" id="IPR036974">
    <property type="entry name" value="PUA_sf"/>
</dbReference>
<dbReference type="PANTHER" id="PTHR23127">
    <property type="entry name" value="CENTROMERE/MICROTUBULE BINDING PROTEIN CBF5"/>
    <property type="match status" value="1"/>
</dbReference>
<dbReference type="Pfam" id="PF01472">
    <property type="entry name" value="PUA"/>
    <property type="match status" value="1"/>
</dbReference>
<protein>
    <submittedName>
        <fullName evidence="3">H ACA ribonucleo complex subunit 4</fullName>
    </submittedName>
</protein>
<sequence length="132" mass="14750">MKNKSKESDPLEKPFDPTQNTKENDVAIDDMIKKRKDIAYGLVVKDSTVNAICVCAKLMIPRLLRFENDIDVGEKVVLLMAKGEALPLGITKMTTAVATCDIEVVARLWIAKYGSNHEVIRSSKLGHDKEMF</sequence>
<dbReference type="Proteomes" id="UP000594638">
    <property type="component" value="Unassembled WGS sequence"/>
</dbReference>
<dbReference type="GO" id="GO:0031429">
    <property type="term" value="C:box H/ACA snoRNP complex"/>
    <property type="evidence" value="ECO:0007669"/>
    <property type="project" value="TreeGrafter"/>
</dbReference>
<organism evidence="3 4">
    <name type="scientific">Olea europaea subsp. europaea</name>
    <dbReference type="NCBI Taxonomy" id="158383"/>
    <lineage>
        <taxon>Eukaryota</taxon>
        <taxon>Viridiplantae</taxon>
        <taxon>Streptophyta</taxon>
        <taxon>Embryophyta</taxon>
        <taxon>Tracheophyta</taxon>
        <taxon>Spermatophyta</taxon>
        <taxon>Magnoliopsida</taxon>
        <taxon>eudicotyledons</taxon>
        <taxon>Gunneridae</taxon>
        <taxon>Pentapetalae</taxon>
        <taxon>asterids</taxon>
        <taxon>lamiids</taxon>
        <taxon>Lamiales</taxon>
        <taxon>Oleaceae</taxon>
        <taxon>Oleeae</taxon>
        <taxon>Olea</taxon>
    </lineage>
</organism>
<evidence type="ECO:0000256" key="1">
    <source>
        <dbReference type="SAM" id="MobiDB-lite"/>
    </source>
</evidence>
<dbReference type="GO" id="GO:0031118">
    <property type="term" value="P:rRNA pseudouridine synthesis"/>
    <property type="evidence" value="ECO:0007669"/>
    <property type="project" value="TreeGrafter"/>
</dbReference>
<dbReference type="PANTHER" id="PTHR23127:SF0">
    <property type="entry name" value="H_ACA RIBONUCLEOPROTEIN COMPLEX SUBUNIT DKC1"/>
    <property type="match status" value="1"/>
</dbReference>
<dbReference type="Gramene" id="OE9A109560T1">
    <property type="protein sequence ID" value="OE9A109560C1"/>
    <property type="gene ID" value="OE9A109560"/>
</dbReference>
<dbReference type="InterPro" id="IPR004802">
    <property type="entry name" value="tRNA_PsdUridine_synth_B_fam"/>
</dbReference>
<dbReference type="AlphaFoldDB" id="A0A8S0PQW4"/>
<feature type="region of interest" description="Disordered" evidence="1">
    <location>
        <begin position="1"/>
        <end position="22"/>
    </location>
</feature>